<protein>
    <submittedName>
        <fullName evidence="2">Toxin C-terminal domain-containing protein</fullName>
    </submittedName>
</protein>
<sequence>MQYQDRNSEISSRTSWGWKMANSEKALGSKKSHMGTYNADLKWIGK</sequence>
<accession>A0ABX7VCX1</accession>
<organism evidence="2 3">
    <name type="scientific">Pseudoalteromonas viridis</name>
    <dbReference type="NCBI Taxonomy" id="339617"/>
    <lineage>
        <taxon>Bacteria</taxon>
        <taxon>Pseudomonadati</taxon>
        <taxon>Pseudomonadota</taxon>
        <taxon>Gammaproteobacteria</taxon>
        <taxon>Alteromonadales</taxon>
        <taxon>Pseudoalteromonadaceae</taxon>
        <taxon>Pseudoalteromonas</taxon>
    </lineage>
</organism>
<dbReference type="InterPro" id="IPR028190">
    <property type="entry name" value="Ntox21"/>
</dbReference>
<name>A0ABX7VCX1_9GAMM</name>
<dbReference type="RefSeq" id="WP_209053838.1">
    <property type="nucleotide sequence ID" value="NZ_CP072426.1"/>
</dbReference>
<feature type="domain" description="Novel toxin 21" evidence="1">
    <location>
        <begin position="17"/>
        <end position="45"/>
    </location>
</feature>
<proteinExistence type="predicted"/>
<evidence type="ECO:0000313" key="3">
    <source>
        <dbReference type="Proteomes" id="UP000665025"/>
    </source>
</evidence>
<dbReference type="EMBL" id="CP072426">
    <property type="protein sequence ID" value="QTL37632.1"/>
    <property type="molecule type" value="Genomic_DNA"/>
</dbReference>
<evidence type="ECO:0000259" key="1">
    <source>
        <dbReference type="Pfam" id="PF15526"/>
    </source>
</evidence>
<keyword evidence="3" id="KW-1185">Reference proteome</keyword>
<evidence type="ECO:0000313" key="2">
    <source>
        <dbReference type="EMBL" id="QTL37632.1"/>
    </source>
</evidence>
<dbReference type="Proteomes" id="UP000665025">
    <property type="component" value="Chromosome 2"/>
</dbReference>
<dbReference type="Pfam" id="PF15526">
    <property type="entry name" value="Ntox21"/>
    <property type="match status" value="1"/>
</dbReference>
<gene>
    <name evidence="2" type="ORF">J5X90_22605</name>
</gene>
<reference evidence="2 3" key="1">
    <citation type="submission" date="2021-03" db="EMBL/GenBank/DDBJ databases">
        <title>Complete Genome of Pseudoalteromonas viridis Strain BBR56, a new biocontrol bacterial candidate.</title>
        <authorList>
            <person name="Handayani D.P."/>
            <person name="Isnansetyo A."/>
            <person name="Istiqomah I."/>
            <person name="Jumina J."/>
        </authorList>
    </citation>
    <scope>NUCLEOTIDE SEQUENCE [LARGE SCALE GENOMIC DNA]</scope>
    <source>
        <strain evidence="2 3">BBR56</strain>
    </source>
</reference>